<keyword evidence="2 14" id="KW-0813">Transport</keyword>
<keyword evidence="12 14" id="KW-0472">Membrane</keyword>
<comment type="similarity">
    <text evidence="14">Belongs to the NqrDE/RnfAE family.</text>
</comment>
<dbReference type="GO" id="GO:0012505">
    <property type="term" value="C:endomembrane system"/>
    <property type="evidence" value="ECO:0007669"/>
    <property type="project" value="UniProtKB-SubCell"/>
</dbReference>
<evidence type="ECO:0000256" key="6">
    <source>
        <dbReference type="ARBA" id="ARBA00022967"/>
    </source>
</evidence>
<protein>
    <recommendedName>
        <fullName evidence="14">Na(+)-translocating NADH-quinone reductase subunit D</fullName>
        <shortName evidence="14">Na(+)-NQR subunit D</shortName>
        <shortName evidence="14">Na(+)-translocating NQR subunit D</shortName>
        <ecNumber evidence="14">7.2.1.1</ecNumber>
    </recommendedName>
    <alternativeName>
        <fullName evidence="14">NQR complex subunit D</fullName>
    </alternativeName>
    <alternativeName>
        <fullName evidence="14">NQR-1 subunit D</fullName>
    </alternativeName>
</protein>
<evidence type="ECO:0000256" key="4">
    <source>
        <dbReference type="ARBA" id="ARBA00022519"/>
    </source>
</evidence>
<evidence type="ECO:0000256" key="2">
    <source>
        <dbReference type="ARBA" id="ARBA00022448"/>
    </source>
</evidence>
<keyword evidence="3 14" id="KW-1003">Cell membrane</keyword>
<dbReference type="GO" id="GO:0005886">
    <property type="term" value="C:plasma membrane"/>
    <property type="evidence" value="ECO:0007669"/>
    <property type="project" value="UniProtKB-SubCell"/>
</dbReference>
<evidence type="ECO:0000256" key="1">
    <source>
        <dbReference type="ARBA" id="ARBA00004127"/>
    </source>
</evidence>
<evidence type="ECO:0000256" key="5">
    <source>
        <dbReference type="ARBA" id="ARBA00022692"/>
    </source>
</evidence>
<evidence type="ECO:0000256" key="7">
    <source>
        <dbReference type="ARBA" id="ARBA00022989"/>
    </source>
</evidence>
<gene>
    <name evidence="14" type="primary">nqrD</name>
    <name evidence="15" type="ORF">FKR84_09530</name>
</gene>
<evidence type="ECO:0000256" key="12">
    <source>
        <dbReference type="ARBA" id="ARBA00023136"/>
    </source>
</evidence>
<feature type="transmembrane region" description="Helical" evidence="14">
    <location>
        <begin position="167"/>
        <end position="188"/>
    </location>
</feature>
<dbReference type="Proteomes" id="UP000317169">
    <property type="component" value="Unassembled WGS sequence"/>
</dbReference>
<evidence type="ECO:0000256" key="14">
    <source>
        <dbReference type="HAMAP-Rule" id="MF_00428"/>
    </source>
</evidence>
<sequence length="255" mass="27938">MAKDKLHKEVENSSTQEELDAKKKEMILFLSSSEEKEHFLSKANRKLLTDPLDDDNPITVQVLGICSALAITVQLQPAIVMTLAVIVVMAFSNMIVSMLRNLIPSRIRIIVQLVVVAALVILVDQILKAYAYDVSKQLSVFVGLIITNCIVMGRLEAFALGNGVYKSFLDGVGNAAGYGVILIIVAFFRELLGSGKLFGYEVLGHKGLTIEDSTGLYALGYQDNGLMLLAPMALIVVGVIIWVQRSRNRKLIEEA</sequence>
<keyword evidence="9 14" id="KW-0915">Sodium</keyword>
<keyword evidence="8 14" id="KW-0520">NAD</keyword>
<evidence type="ECO:0000256" key="11">
    <source>
        <dbReference type="ARBA" id="ARBA00023075"/>
    </source>
</evidence>
<dbReference type="EMBL" id="VIAR01000009">
    <property type="protein sequence ID" value="TQD37704.1"/>
    <property type="molecule type" value="Genomic_DNA"/>
</dbReference>
<comment type="catalytic activity">
    <reaction evidence="14">
        <text>a ubiquinone + n Na(+)(in) + NADH + H(+) = a ubiquinol + n Na(+)(out) + NAD(+)</text>
        <dbReference type="Rhea" id="RHEA:47748"/>
        <dbReference type="Rhea" id="RHEA-COMP:9565"/>
        <dbReference type="Rhea" id="RHEA-COMP:9566"/>
        <dbReference type="ChEBI" id="CHEBI:15378"/>
        <dbReference type="ChEBI" id="CHEBI:16389"/>
        <dbReference type="ChEBI" id="CHEBI:17976"/>
        <dbReference type="ChEBI" id="CHEBI:29101"/>
        <dbReference type="ChEBI" id="CHEBI:57540"/>
        <dbReference type="ChEBI" id="CHEBI:57945"/>
        <dbReference type="EC" id="7.2.1.1"/>
    </reaction>
</comment>
<dbReference type="NCBIfam" id="TIGR01939">
    <property type="entry name" value="nqrD"/>
    <property type="match status" value="1"/>
</dbReference>
<keyword evidence="5 14" id="KW-0812">Transmembrane</keyword>
<evidence type="ECO:0000313" key="15">
    <source>
        <dbReference type="EMBL" id="TQD37704.1"/>
    </source>
</evidence>
<dbReference type="InterPro" id="IPR011292">
    <property type="entry name" value="NqrD"/>
</dbReference>
<dbReference type="EC" id="7.2.1.1" evidence="14"/>
<feature type="transmembrane region" description="Helical" evidence="14">
    <location>
        <begin position="138"/>
        <end position="155"/>
    </location>
</feature>
<evidence type="ECO:0000256" key="9">
    <source>
        <dbReference type="ARBA" id="ARBA00023053"/>
    </source>
</evidence>
<comment type="subcellular location">
    <subcellularLocation>
        <location evidence="14">Cell membrane</location>
        <topology evidence="14">Multi-pass membrane protein</topology>
    </subcellularLocation>
    <subcellularLocation>
        <location evidence="1">Endomembrane system</location>
        <topology evidence="1">Multi-pass membrane protein</topology>
    </subcellularLocation>
</comment>
<dbReference type="Pfam" id="PF02508">
    <property type="entry name" value="Rnf-Nqr"/>
    <property type="match status" value="1"/>
</dbReference>
<dbReference type="PIRSF" id="PIRSF006102">
    <property type="entry name" value="NQR_DE"/>
    <property type="match status" value="1"/>
</dbReference>
<reference evidence="15 16" key="1">
    <citation type="submission" date="2019-06" db="EMBL/GenBank/DDBJ databases">
        <title>Flavibacter putida gen. nov., sp. nov., a novel marine bacterium of the family Flavobacteriaceae isolated from coastal seawater.</title>
        <authorList>
            <person name="Feng X."/>
        </authorList>
    </citation>
    <scope>NUCLEOTIDE SEQUENCE [LARGE SCALE GENOMIC DNA]</scope>
    <source>
        <strain evidence="15 16">PLHSN227</strain>
    </source>
</reference>
<keyword evidence="10 14" id="KW-0406">Ion transport</keyword>
<dbReference type="GO" id="GO:0016655">
    <property type="term" value="F:oxidoreductase activity, acting on NAD(P)H, quinone or similar compound as acceptor"/>
    <property type="evidence" value="ECO:0007669"/>
    <property type="project" value="UniProtKB-UniRule"/>
</dbReference>
<feature type="transmembrane region" description="Helical" evidence="14">
    <location>
        <begin position="225"/>
        <end position="243"/>
    </location>
</feature>
<comment type="function">
    <text evidence="14">NQR complex catalyzes the reduction of ubiquinone-1 to ubiquinol by two successive reactions, coupled with the transport of Na(+) ions from the cytoplasm to the periplasm. NqrA to NqrE are probably involved in the second step, the conversion of ubisemiquinone to ubiquinol.</text>
</comment>
<keyword evidence="13 14" id="KW-0739">Sodium transport</keyword>
<dbReference type="InterPro" id="IPR003667">
    <property type="entry name" value="NqrDE/RnfAE"/>
</dbReference>
<evidence type="ECO:0000256" key="3">
    <source>
        <dbReference type="ARBA" id="ARBA00022475"/>
    </source>
</evidence>
<accession>A0A507ZN85</accession>
<organism evidence="15 16">
    <name type="scientific">Haloflavibacter putidus</name>
    <dbReference type="NCBI Taxonomy" id="2576776"/>
    <lineage>
        <taxon>Bacteria</taxon>
        <taxon>Pseudomonadati</taxon>
        <taxon>Bacteroidota</taxon>
        <taxon>Flavobacteriia</taxon>
        <taxon>Flavobacteriales</taxon>
        <taxon>Flavobacteriaceae</taxon>
        <taxon>Haloflavibacter</taxon>
    </lineage>
</organism>
<keyword evidence="6 14" id="KW-1278">Translocase</keyword>
<evidence type="ECO:0000256" key="8">
    <source>
        <dbReference type="ARBA" id="ARBA00023027"/>
    </source>
</evidence>
<keyword evidence="11 14" id="KW-0830">Ubiquinone</keyword>
<dbReference type="HAMAP" id="MF_00428">
    <property type="entry name" value="NqrD"/>
    <property type="match status" value="1"/>
</dbReference>
<feature type="transmembrane region" description="Helical" evidence="14">
    <location>
        <begin position="78"/>
        <end position="97"/>
    </location>
</feature>
<evidence type="ECO:0000256" key="13">
    <source>
        <dbReference type="ARBA" id="ARBA00023201"/>
    </source>
</evidence>
<comment type="subunit">
    <text evidence="14">Composed of six subunits; NqrA, NqrB, NqrC, NqrD, NqrE and NqrF.</text>
</comment>
<proteinExistence type="inferred from homology"/>
<dbReference type="NCBIfam" id="NF006777">
    <property type="entry name" value="PRK09292.1"/>
    <property type="match status" value="1"/>
</dbReference>
<keyword evidence="16" id="KW-1185">Reference proteome</keyword>
<keyword evidence="4" id="KW-0997">Cell inner membrane</keyword>
<dbReference type="AlphaFoldDB" id="A0A507ZN85"/>
<dbReference type="PANTHER" id="PTHR30586:SF1">
    <property type="entry name" value="NA(+)-TRANSLOCATING NADH-QUINONE REDUCTASE SUBUNIT D"/>
    <property type="match status" value="1"/>
</dbReference>
<feature type="transmembrane region" description="Helical" evidence="14">
    <location>
        <begin position="109"/>
        <end position="132"/>
    </location>
</feature>
<dbReference type="GO" id="GO:0006814">
    <property type="term" value="P:sodium ion transport"/>
    <property type="evidence" value="ECO:0007669"/>
    <property type="project" value="UniProtKB-UniRule"/>
</dbReference>
<comment type="caution">
    <text evidence="15">The sequence shown here is derived from an EMBL/GenBank/DDBJ whole genome shotgun (WGS) entry which is preliminary data.</text>
</comment>
<evidence type="ECO:0000313" key="16">
    <source>
        <dbReference type="Proteomes" id="UP000317169"/>
    </source>
</evidence>
<dbReference type="PANTHER" id="PTHR30586">
    <property type="entry name" value="ELECTRON TRANSPORT COMPLEX PROTEIN RNFE"/>
    <property type="match status" value="1"/>
</dbReference>
<keyword evidence="7 14" id="KW-1133">Transmembrane helix</keyword>
<name>A0A507ZN85_9FLAO</name>
<evidence type="ECO:0000256" key="10">
    <source>
        <dbReference type="ARBA" id="ARBA00023065"/>
    </source>
</evidence>
<dbReference type="OrthoDB" id="9790976at2"/>